<dbReference type="InterPro" id="IPR013087">
    <property type="entry name" value="Znf_C2H2_type"/>
</dbReference>
<feature type="region of interest" description="Disordered" evidence="1">
    <location>
        <begin position="82"/>
        <end position="115"/>
    </location>
</feature>
<dbReference type="EMBL" id="KN822957">
    <property type="protein sequence ID" value="KIO32146.1"/>
    <property type="molecule type" value="Genomic_DNA"/>
</dbReference>
<sequence length="159" mass="17774">MSSCEFCSKTLASPAGLRRHINSQHQRNEWHSCECGKRFLDPAARSRCRARHAKSFGCPARSCTYQSSRKDSVKQHIKRRHPNCVGFPIRTLPPNSGSSRQSSNDSDIGLAPNPPQEFIPESPPIFPPQQNIIISPCPFEANMYYQMPPPPSVPWGLCG</sequence>
<dbReference type="PROSITE" id="PS00028">
    <property type="entry name" value="ZINC_FINGER_C2H2_1"/>
    <property type="match status" value="1"/>
</dbReference>
<dbReference type="Gene3D" id="3.30.160.60">
    <property type="entry name" value="Classic Zinc Finger"/>
    <property type="match status" value="1"/>
</dbReference>
<dbReference type="AlphaFoldDB" id="A0A0C3QSV5"/>
<reference evidence="3 4" key="1">
    <citation type="submission" date="2014-04" db="EMBL/GenBank/DDBJ databases">
        <authorList>
            <consortium name="DOE Joint Genome Institute"/>
            <person name="Kuo A."/>
            <person name="Girlanda M."/>
            <person name="Perotto S."/>
            <person name="Kohler A."/>
            <person name="Nagy L.G."/>
            <person name="Floudas D."/>
            <person name="Copeland A."/>
            <person name="Barry K.W."/>
            <person name="Cichocki N."/>
            <person name="Veneault-Fourrey C."/>
            <person name="LaButti K."/>
            <person name="Lindquist E.A."/>
            <person name="Lipzen A."/>
            <person name="Lundell T."/>
            <person name="Morin E."/>
            <person name="Murat C."/>
            <person name="Sun H."/>
            <person name="Tunlid A."/>
            <person name="Henrissat B."/>
            <person name="Grigoriev I.V."/>
            <person name="Hibbett D.S."/>
            <person name="Martin F."/>
            <person name="Nordberg H.P."/>
            <person name="Cantor M.N."/>
            <person name="Hua S.X."/>
        </authorList>
    </citation>
    <scope>NUCLEOTIDE SEQUENCE [LARGE SCALE GENOMIC DNA]</scope>
    <source>
        <strain evidence="3 4">MUT 4182</strain>
    </source>
</reference>
<dbReference type="SMART" id="SM00355">
    <property type="entry name" value="ZnF_C2H2"/>
    <property type="match status" value="2"/>
</dbReference>
<organism evidence="3 4">
    <name type="scientific">Tulasnella calospora MUT 4182</name>
    <dbReference type="NCBI Taxonomy" id="1051891"/>
    <lineage>
        <taxon>Eukaryota</taxon>
        <taxon>Fungi</taxon>
        <taxon>Dikarya</taxon>
        <taxon>Basidiomycota</taxon>
        <taxon>Agaricomycotina</taxon>
        <taxon>Agaricomycetes</taxon>
        <taxon>Cantharellales</taxon>
        <taxon>Tulasnellaceae</taxon>
        <taxon>Tulasnella</taxon>
    </lineage>
</organism>
<evidence type="ECO:0000256" key="1">
    <source>
        <dbReference type="SAM" id="MobiDB-lite"/>
    </source>
</evidence>
<name>A0A0C3QSV5_9AGAM</name>
<evidence type="ECO:0000313" key="4">
    <source>
        <dbReference type="Proteomes" id="UP000054248"/>
    </source>
</evidence>
<dbReference type="HOGENOM" id="CLU_140540_0_0_1"/>
<feature type="domain" description="C2H2-type" evidence="2">
    <location>
        <begin position="4"/>
        <end position="25"/>
    </location>
</feature>
<evidence type="ECO:0000259" key="2">
    <source>
        <dbReference type="PROSITE" id="PS00028"/>
    </source>
</evidence>
<accession>A0A0C3QSV5</accession>
<keyword evidence="4" id="KW-1185">Reference proteome</keyword>
<dbReference type="Proteomes" id="UP000054248">
    <property type="component" value="Unassembled WGS sequence"/>
</dbReference>
<dbReference type="STRING" id="1051891.A0A0C3QSV5"/>
<proteinExistence type="predicted"/>
<protein>
    <recommendedName>
        <fullName evidence="2">C2H2-type domain-containing protein</fullName>
    </recommendedName>
</protein>
<gene>
    <name evidence="3" type="ORF">M407DRAFT_115587</name>
</gene>
<evidence type="ECO:0000313" key="3">
    <source>
        <dbReference type="EMBL" id="KIO32146.1"/>
    </source>
</evidence>
<feature type="compositionally biased region" description="Low complexity" evidence="1">
    <location>
        <begin position="95"/>
        <end position="107"/>
    </location>
</feature>
<dbReference type="OrthoDB" id="21416at2759"/>
<reference evidence="4" key="2">
    <citation type="submission" date="2015-01" db="EMBL/GenBank/DDBJ databases">
        <title>Evolutionary Origins and Diversification of the Mycorrhizal Mutualists.</title>
        <authorList>
            <consortium name="DOE Joint Genome Institute"/>
            <consortium name="Mycorrhizal Genomics Consortium"/>
            <person name="Kohler A."/>
            <person name="Kuo A."/>
            <person name="Nagy L.G."/>
            <person name="Floudas D."/>
            <person name="Copeland A."/>
            <person name="Barry K.W."/>
            <person name="Cichocki N."/>
            <person name="Veneault-Fourrey C."/>
            <person name="LaButti K."/>
            <person name="Lindquist E.A."/>
            <person name="Lipzen A."/>
            <person name="Lundell T."/>
            <person name="Morin E."/>
            <person name="Murat C."/>
            <person name="Riley R."/>
            <person name="Ohm R."/>
            <person name="Sun H."/>
            <person name="Tunlid A."/>
            <person name="Henrissat B."/>
            <person name="Grigoriev I.V."/>
            <person name="Hibbett D.S."/>
            <person name="Martin F."/>
        </authorList>
    </citation>
    <scope>NUCLEOTIDE SEQUENCE [LARGE SCALE GENOMIC DNA]</scope>
    <source>
        <strain evidence="4">MUT 4182</strain>
    </source>
</reference>